<accession>A0A6M0R656</accession>
<name>A0A6M0R656_9CLOT</name>
<dbReference type="RefSeq" id="WP_163248111.1">
    <property type="nucleotide sequence ID" value="NZ_SXDP01000001.1"/>
</dbReference>
<dbReference type="Gene3D" id="3.40.630.30">
    <property type="match status" value="1"/>
</dbReference>
<keyword evidence="1" id="KW-0808">Transferase</keyword>
<sequence>MLDVKIKSDNIEILNVEGKDISMLFHYMKSNKFNGNLNCHPVSNEEELRETFIECYLSECEFFIKVMYKDKLKGILKGRAEFKNPNEIWLLYFLRFENENINFNWEEIITKLEKYFFMQYGIDKFYVIINRFNLDMIKMFKNNGFVPIRIYKKVKNGNLDNDNIVFFK</sequence>
<evidence type="ECO:0000313" key="2">
    <source>
        <dbReference type="Proteomes" id="UP000473885"/>
    </source>
</evidence>
<organism evidence="1 2">
    <name type="scientific">Clostridium niameyense</name>
    <dbReference type="NCBI Taxonomy" id="1622073"/>
    <lineage>
        <taxon>Bacteria</taxon>
        <taxon>Bacillati</taxon>
        <taxon>Bacillota</taxon>
        <taxon>Clostridia</taxon>
        <taxon>Eubacteriales</taxon>
        <taxon>Clostridiaceae</taxon>
        <taxon>Clostridium</taxon>
    </lineage>
</organism>
<comment type="caution">
    <text evidence="1">The sequence shown here is derived from an EMBL/GenBank/DDBJ whole genome shotgun (WGS) entry which is preliminary data.</text>
</comment>
<proteinExistence type="predicted"/>
<dbReference type="GO" id="GO:0016740">
    <property type="term" value="F:transferase activity"/>
    <property type="evidence" value="ECO:0007669"/>
    <property type="project" value="UniProtKB-KW"/>
</dbReference>
<reference evidence="1 2" key="1">
    <citation type="submission" date="2019-04" db="EMBL/GenBank/DDBJ databases">
        <title>Genome sequencing of Clostridium botulinum Groups I-IV and Clostridium butyricum.</title>
        <authorList>
            <person name="Brunt J."/>
            <person name="Van Vliet A.H.M."/>
            <person name="Stringer S.C."/>
            <person name="Carter A.T."/>
            <person name="Peck M.W."/>
        </authorList>
    </citation>
    <scope>NUCLEOTIDE SEQUENCE [LARGE SCALE GENOMIC DNA]</scope>
    <source>
        <strain evidence="1 2">IFR 18/094</strain>
    </source>
</reference>
<protein>
    <submittedName>
        <fullName evidence="1">GNAT family N-acetyltransferase</fullName>
    </submittedName>
</protein>
<dbReference type="Pfam" id="PF13420">
    <property type="entry name" value="Acetyltransf_4"/>
    <property type="match status" value="1"/>
</dbReference>
<keyword evidence="2" id="KW-1185">Reference proteome</keyword>
<dbReference type="Proteomes" id="UP000473885">
    <property type="component" value="Unassembled WGS sequence"/>
</dbReference>
<dbReference type="AlphaFoldDB" id="A0A6M0R656"/>
<dbReference type="SUPFAM" id="SSF55729">
    <property type="entry name" value="Acyl-CoA N-acyltransferases (Nat)"/>
    <property type="match status" value="1"/>
</dbReference>
<evidence type="ECO:0000313" key="1">
    <source>
        <dbReference type="EMBL" id="NEZ45656.1"/>
    </source>
</evidence>
<gene>
    <name evidence="1" type="ORF">FDF74_00355</name>
</gene>
<dbReference type="InterPro" id="IPR016181">
    <property type="entry name" value="Acyl_CoA_acyltransferase"/>
</dbReference>
<dbReference type="EMBL" id="SXDP01000001">
    <property type="protein sequence ID" value="NEZ45656.1"/>
    <property type="molecule type" value="Genomic_DNA"/>
</dbReference>